<sequence>GEGSYIGDGIYNTDGTNQTKSQTVDNEATAVYDIKIENDGNVSDTFTVTGNAGGSGWTVTYYDALTGGSDITSDVTGGGWSTGALASGVSTEIRVEVTPSGLAGGTSKDVLVTSTSAGDSSQDAVKATTTVSTVYQPDNQVRNQGEGSYIGDGIYNTDGTNQTKSQTVDNEATAVYDIKIENDGNVSDTFTVTGNAGGSGWTVTYYDALTGGSDITSDVTGGGWSTGSLAAGANKEIRAEVTPSGLAGGTSKDVLVTSTSAGDSSQDAVKATTTVSTGYQP</sequence>
<accession>X1G8R1</accession>
<dbReference type="AlphaFoldDB" id="X1G8R1"/>
<name>X1G8R1_9ZZZZ</name>
<evidence type="ECO:0000313" key="2">
    <source>
        <dbReference type="EMBL" id="GAH53607.1"/>
    </source>
</evidence>
<comment type="caution">
    <text evidence="2">The sequence shown here is derived from an EMBL/GenBank/DDBJ whole genome shotgun (WGS) entry which is preliminary data.</text>
</comment>
<protein>
    <submittedName>
        <fullName evidence="2">Uncharacterized protein</fullName>
    </submittedName>
</protein>
<gene>
    <name evidence="2" type="ORF">S03H2_36139</name>
</gene>
<reference evidence="2" key="1">
    <citation type="journal article" date="2014" name="Front. Microbiol.">
        <title>High frequency of phylogenetically diverse reductive dehalogenase-homologous genes in deep subseafloor sedimentary metagenomes.</title>
        <authorList>
            <person name="Kawai M."/>
            <person name="Futagami T."/>
            <person name="Toyoda A."/>
            <person name="Takaki Y."/>
            <person name="Nishi S."/>
            <person name="Hori S."/>
            <person name="Arai W."/>
            <person name="Tsubouchi T."/>
            <person name="Morono Y."/>
            <person name="Uchiyama I."/>
            <person name="Ito T."/>
            <person name="Fujiyama A."/>
            <person name="Inagaki F."/>
            <person name="Takami H."/>
        </authorList>
    </citation>
    <scope>NUCLEOTIDE SEQUENCE</scope>
    <source>
        <strain evidence="2">Expedition CK06-06</strain>
    </source>
</reference>
<proteinExistence type="predicted"/>
<feature type="region of interest" description="Disordered" evidence="1">
    <location>
        <begin position="257"/>
        <end position="281"/>
    </location>
</feature>
<dbReference type="EMBL" id="BARU01022161">
    <property type="protein sequence ID" value="GAH53607.1"/>
    <property type="molecule type" value="Genomic_DNA"/>
</dbReference>
<feature type="non-terminal residue" evidence="2">
    <location>
        <position position="281"/>
    </location>
</feature>
<feature type="non-terminal residue" evidence="2">
    <location>
        <position position="1"/>
    </location>
</feature>
<organism evidence="2">
    <name type="scientific">marine sediment metagenome</name>
    <dbReference type="NCBI Taxonomy" id="412755"/>
    <lineage>
        <taxon>unclassified sequences</taxon>
        <taxon>metagenomes</taxon>
        <taxon>ecological metagenomes</taxon>
    </lineage>
</organism>
<evidence type="ECO:0000256" key="1">
    <source>
        <dbReference type="SAM" id="MobiDB-lite"/>
    </source>
</evidence>